<evidence type="ECO:0000313" key="6">
    <source>
        <dbReference type="Proteomes" id="UP000754883"/>
    </source>
</evidence>
<dbReference type="InterPro" id="IPR036188">
    <property type="entry name" value="FAD/NAD-bd_sf"/>
</dbReference>
<sequence>MTSVETTDVLVCGCGPTGVMLSVLLGRHGVQNIVLERDLEVNVDPRGIALDEDGVRYLQACEIYDKVFSEIGQCVGNFRFVGGVHSDLHKKPFMVMNYNTTEGGTGHPGFICHKQPAIETNLRSRLVAEPTSDLRLGSTVTSIREDEKWVYVTYQDAAGQEKHIRSRFVVGADGKTGFVRKNYLEPRGIRLETVSQMPYEETWVALNWRISLPTPKTHPRFPLWEKGYTPEQVYDAFFPSDFRFLCNPNRPAVCGRFGTSEDRLWRFEFVIRPDEDGIKMASPQKIREVVFPYITHPGSTYGLNISAVHYPDDCIEVLRSRPFKFSARSCNRWSQDRVILCGDAAHVFPPFGGQGIASGFRDAISLAWRLAIAARQPSSMEAPNYHKLFEGWYTERKQQLDRSLASTVENGSYVTEGNWLKLFVRDWYLWLIQLVPSWKHKLEQGNRRDGMVRYSYQPNKGMAFLAHLGGGINFPQVYCTKLSHNNAAEPIQFTDDIIFEKKKKGLFQLVVLLKPTNDVVDAQEILRSQHVVSTGLLRIDEATFIINNTQTYSNQDLRDKTVLHRLATGEEFAADTSLCQGRPKPQYYDPYRMSREVLGKRFVVLRPDRFVFAACSTKAELREALAALDLLSMGNL</sequence>
<evidence type="ECO:0000256" key="3">
    <source>
        <dbReference type="ARBA" id="ARBA00023002"/>
    </source>
</evidence>
<keyword evidence="3" id="KW-0560">Oxidoreductase</keyword>
<dbReference type="PANTHER" id="PTHR43476:SF3">
    <property type="entry name" value="FAD-BINDING MONOOXYGENASE"/>
    <property type="match status" value="1"/>
</dbReference>
<dbReference type="EMBL" id="CABFNO020001473">
    <property type="protein sequence ID" value="CAG9990593.1"/>
    <property type="molecule type" value="Genomic_DNA"/>
</dbReference>
<dbReference type="InterPro" id="IPR050631">
    <property type="entry name" value="PheA/TfdB_FAD_monoxygenase"/>
</dbReference>
<dbReference type="Gene3D" id="3.50.50.60">
    <property type="entry name" value="FAD/NAD(P)-binding domain"/>
    <property type="match status" value="2"/>
</dbReference>
<reference evidence="5" key="1">
    <citation type="submission" date="2021-10" db="EMBL/GenBank/DDBJ databases">
        <authorList>
            <person name="Piombo E."/>
        </authorList>
    </citation>
    <scope>NUCLEOTIDE SEQUENCE</scope>
</reference>
<evidence type="ECO:0000313" key="5">
    <source>
        <dbReference type="EMBL" id="CAG9990593.1"/>
    </source>
</evidence>
<dbReference type="GO" id="GO:0071949">
    <property type="term" value="F:FAD binding"/>
    <property type="evidence" value="ECO:0007669"/>
    <property type="project" value="InterPro"/>
</dbReference>
<evidence type="ECO:0000256" key="2">
    <source>
        <dbReference type="ARBA" id="ARBA00022827"/>
    </source>
</evidence>
<dbReference type="GO" id="GO:0019622">
    <property type="term" value="P:3-(3-hydroxy)phenylpropionate catabolic process"/>
    <property type="evidence" value="ECO:0007669"/>
    <property type="project" value="TreeGrafter"/>
</dbReference>
<gene>
    <name evidence="5" type="ORF">CBYS24578_00013897</name>
</gene>
<comment type="caution">
    <text evidence="5">The sequence shown here is derived from an EMBL/GenBank/DDBJ whole genome shotgun (WGS) entry which is preliminary data.</text>
</comment>
<dbReference type="Pfam" id="PF01494">
    <property type="entry name" value="FAD_binding_3"/>
    <property type="match status" value="2"/>
</dbReference>
<keyword evidence="2" id="KW-0274">FAD</keyword>
<evidence type="ECO:0000256" key="1">
    <source>
        <dbReference type="ARBA" id="ARBA00022630"/>
    </source>
</evidence>
<dbReference type="GO" id="GO:0008688">
    <property type="term" value="F:3-(3-hydroxyphenyl)propionate hydroxylase activity"/>
    <property type="evidence" value="ECO:0007669"/>
    <property type="project" value="TreeGrafter"/>
</dbReference>
<accession>A0A9N9Y208</accession>
<dbReference type="OrthoDB" id="2096480at2759"/>
<dbReference type="SUPFAM" id="SSF51905">
    <property type="entry name" value="FAD/NAD(P)-binding domain"/>
    <property type="match status" value="1"/>
</dbReference>
<feature type="domain" description="FAD-binding" evidence="4">
    <location>
        <begin position="7"/>
        <end position="183"/>
    </location>
</feature>
<feature type="domain" description="FAD-binding" evidence="4">
    <location>
        <begin position="316"/>
        <end position="375"/>
    </location>
</feature>
<proteinExistence type="predicted"/>
<dbReference type="PANTHER" id="PTHR43476">
    <property type="entry name" value="3-(3-HYDROXY-PHENYL)PROPIONATE/3-HYDROXYCINNAMIC ACID HYDROXYLASE"/>
    <property type="match status" value="1"/>
</dbReference>
<dbReference type="InterPro" id="IPR002938">
    <property type="entry name" value="FAD-bd"/>
</dbReference>
<organism evidence="5 6">
    <name type="scientific">Clonostachys byssicola</name>
    <dbReference type="NCBI Taxonomy" id="160290"/>
    <lineage>
        <taxon>Eukaryota</taxon>
        <taxon>Fungi</taxon>
        <taxon>Dikarya</taxon>
        <taxon>Ascomycota</taxon>
        <taxon>Pezizomycotina</taxon>
        <taxon>Sordariomycetes</taxon>
        <taxon>Hypocreomycetidae</taxon>
        <taxon>Hypocreales</taxon>
        <taxon>Bionectriaceae</taxon>
        <taxon>Clonostachys</taxon>
    </lineage>
</organism>
<protein>
    <recommendedName>
        <fullName evidence="4">FAD-binding domain-containing protein</fullName>
    </recommendedName>
</protein>
<dbReference type="AlphaFoldDB" id="A0A9N9Y208"/>
<keyword evidence="6" id="KW-1185">Reference proteome</keyword>
<name>A0A9N9Y208_9HYPO</name>
<dbReference type="PRINTS" id="PR00420">
    <property type="entry name" value="RNGMNOXGNASE"/>
</dbReference>
<dbReference type="Proteomes" id="UP000754883">
    <property type="component" value="Unassembled WGS sequence"/>
</dbReference>
<evidence type="ECO:0000259" key="4">
    <source>
        <dbReference type="Pfam" id="PF01494"/>
    </source>
</evidence>
<keyword evidence="1" id="KW-0285">Flavoprotein</keyword>